<organism evidence="1 2">
    <name type="scientific">Chitinophaga solisilvae</name>
    <dbReference type="NCBI Taxonomy" id="1233460"/>
    <lineage>
        <taxon>Bacteria</taxon>
        <taxon>Pseudomonadati</taxon>
        <taxon>Bacteroidota</taxon>
        <taxon>Chitinophagia</taxon>
        <taxon>Chitinophagales</taxon>
        <taxon>Chitinophagaceae</taxon>
        <taxon>Chitinophaga</taxon>
    </lineage>
</organism>
<accession>A0A3S1B0V4</accession>
<keyword evidence="2" id="KW-1185">Reference proteome</keyword>
<dbReference type="InterPro" id="IPR058238">
    <property type="entry name" value="Lant_leader_dom"/>
</dbReference>
<sequence length="84" mass="8414">MKKKQIALHKKLLLQKNTIAGLTTPDQLQIAGGATFAGVSCSAGCQPTFAGVTCSLGCQPTFAGVSCSAGCQPTFAGTSCSLSC</sequence>
<comment type="caution">
    <text evidence="1">The sequence shown here is derived from an EMBL/GenBank/DDBJ whole genome shotgun (WGS) entry which is preliminary data.</text>
</comment>
<dbReference type="EMBL" id="RIAR02000001">
    <property type="protein sequence ID" value="NSL87224.1"/>
    <property type="molecule type" value="Genomic_DNA"/>
</dbReference>
<dbReference type="NCBIfam" id="NF038153">
    <property type="entry name" value="lant_leader_L1a"/>
    <property type="match status" value="1"/>
</dbReference>
<dbReference type="Proteomes" id="UP000281028">
    <property type="component" value="Unassembled WGS sequence"/>
</dbReference>
<proteinExistence type="predicted"/>
<reference evidence="1" key="1">
    <citation type="submission" date="2020-05" db="EMBL/GenBank/DDBJ databases">
        <title>Chitinophaga laudate sp. nov., isolated from a tropical peat swamp.</title>
        <authorList>
            <person name="Goh C.B.S."/>
            <person name="Lee M.S."/>
            <person name="Parimannan S."/>
            <person name="Pasbakhsh P."/>
            <person name="Yule C.M."/>
            <person name="Rajandas H."/>
            <person name="Loke S."/>
            <person name="Croft L."/>
            <person name="Tan J.B.L."/>
        </authorList>
    </citation>
    <scope>NUCLEOTIDE SEQUENCE</scope>
    <source>
        <strain evidence="1">Mgbs1</strain>
    </source>
</reference>
<protein>
    <submittedName>
        <fullName evidence="1">Uncharacterized protein</fullName>
    </submittedName>
</protein>
<dbReference type="AlphaFoldDB" id="A0A3S1B0V4"/>
<gene>
    <name evidence="1" type="ORF">ECE50_010315</name>
</gene>
<evidence type="ECO:0000313" key="2">
    <source>
        <dbReference type="Proteomes" id="UP000281028"/>
    </source>
</evidence>
<name>A0A3S1B0V4_9BACT</name>
<evidence type="ECO:0000313" key="1">
    <source>
        <dbReference type="EMBL" id="NSL87224.1"/>
    </source>
</evidence>